<feature type="transmembrane region" description="Helical" evidence="7">
    <location>
        <begin position="87"/>
        <end position="111"/>
    </location>
</feature>
<comment type="caution">
    <text evidence="8">The sequence shown here is derived from an EMBL/GenBank/DDBJ whole genome shotgun (WGS) entry which is preliminary data.</text>
</comment>
<evidence type="ECO:0000313" key="8">
    <source>
        <dbReference type="EMBL" id="GHO99451.1"/>
    </source>
</evidence>
<dbReference type="GO" id="GO:0005886">
    <property type="term" value="C:plasma membrane"/>
    <property type="evidence" value="ECO:0007669"/>
    <property type="project" value="UniProtKB-SubCell"/>
</dbReference>
<dbReference type="Proteomes" id="UP000597444">
    <property type="component" value="Unassembled WGS sequence"/>
</dbReference>
<protein>
    <recommendedName>
        <fullName evidence="10">MFS transporter</fullName>
    </recommendedName>
</protein>
<keyword evidence="3" id="KW-1003">Cell membrane</keyword>
<accession>A0A8J3J0P3</accession>
<evidence type="ECO:0008006" key="10">
    <source>
        <dbReference type="Google" id="ProtNLM"/>
    </source>
</evidence>
<dbReference type="PANTHER" id="PTHR43266">
    <property type="entry name" value="MACROLIDE-EFFLUX PROTEIN"/>
    <property type="match status" value="1"/>
</dbReference>
<evidence type="ECO:0000256" key="5">
    <source>
        <dbReference type="ARBA" id="ARBA00022989"/>
    </source>
</evidence>
<name>A0A8J3J0P3_9CHLR</name>
<dbReference type="SUPFAM" id="SSF103473">
    <property type="entry name" value="MFS general substrate transporter"/>
    <property type="match status" value="1"/>
</dbReference>
<evidence type="ECO:0000256" key="2">
    <source>
        <dbReference type="ARBA" id="ARBA00022448"/>
    </source>
</evidence>
<feature type="transmembrane region" description="Helical" evidence="7">
    <location>
        <begin position="20"/>
        <end position="42"/>
    </location>
</feature>
<keyword evidence="2" id="KW-0813">Transport</keyword>
<evidence type="ECO:0000256" key="4">
    <source>
        <dbReference type="ARBA" id="ARBA00022692"/>
    </source>
</evidence>
<comment type="subcellular location">
    <subcellularLocation>
        <location evidence="1">Cell membrane</location>
        <topology evidence="1">Multi-pass membrane protein</topology>
    </subcellularLocation>
</comment>
<evidence type="ECO:0000256" key="7">
    <source>
        <dbReference type="SAM" id="Phobius"/>
    </source>
</evidence>
<evidence type="ECO:0000256" key="6">
    <source>
        <dbReference type="ARBA" id="ARBA00023136"/>
    </source>
</evidence>
<organism evidence="8 9">
    <name type="scientific">Reticulibacter mediterranei</name>
    <dbReference type="NCBI Taxonomy" id="2778369"/>
    <lineage>
        <taxon>Bacteria</taxon>
        <taxon>Bacillati</taxon>
        <taxon>Chloroflexota</taxon>
        <taxon>Ktedonobacteria</taxon>
        <taxon>Ktedonobacterales</taxon>
        <taxon>Reticulibacteraceae</taxon>
        <taxon>Reticulibacter</taxon>
    </lineage>
</organism>
<feature type="transmembrane region" description="Helical" evidence="7">
    <location>
        <begin position="49"/>
        <end position="72"/>
    </location>
</feature>
<keyword evidence="6 7" id="KW-0472">Membrane</keyword>
<dbReference type="Gene3D" id="1.20.1250.20">
    <property type="entry name" value="MFS general substrate transporter like domains"/>
    <property type="match status" value="1"/>
</dbReference>
<evidence type="ECO:0000256" key="1">
    <source>
        <dbReference type="ARBA" id="ARBA00004651"/>
    </source>
</evidence>
<dbReference type="EMBL" id="BNJK01000002">
    <property type="protein sequence ID" value="GHO99451.1"/>
    <property type="molecule type" value="Genomic_DNA"/>
</dbReference>
<dbReference type="RefSeq" id="WP_220210092.1">
    <property type="nucleotide sequence ID" value="NZ_BNJK01000002.1"/>
</dbReference>
<keyword evidence="9" id="KW-1185">Reference proteome</keyword>
<keyword evidence="4 7" id="KW-0812">Transmembrane</keyword>
<dbReference type="Pfam" id="PF05977">
    <property type="entry name" value="MFS_3"/>
    <property type="match status" value="1"/>
</dbReference>
<proteinExistence type="predicted"/>
<dbReference type="PANTHER" id="PTHR43266:SF2">
    <property type="entry name" value="MAJOR FACILITATOR SUPERFAMILY (MFS) PROFILE DOMAIN-CONTAINING PROTEIN"/>
    <property type="match status" value="1"/>
</dbReference>
<dbReference type="AlphaFoldDB" id="A0A8J3J0P3"/>
<dbReference type="InterPro" id="IPR036259">
    <property type="entry name" value="MFS_trans_sf"/>
</dbReference>
<gene>
    <name evidence="8" type="ORF">KSF_094990</name>
</gene>
<dbReference type="InterPro" id="IPR010290">
    <property type="entry name" value="TM_effector"/>
</dbReference>
<evidence type="ECO:0000313" key="9">
    <source>
        <dbReference type="Proteomes" id="UP000597444"/>
    </source>
</evidence>
<reference evidence="8" key="1">
    <citation type="submission" date="2020-10" db="EMBL/GenBank/DDBJ databases">
        <title>Taxonomic study of unclassified bacteria belonging to the class Ktedonobacteria.</title>
        <authorList>
            <person name="Yabe S."/>
            <person name="Wang C.M."/>
            <person name="Zheng Y."/>
            <person name="Sakai Y."/>
            <person name="Cavaletti L."/>
            <person name="Monciardini P."/>
            <person name="Donadio S."/>
        </authorList>
    </citation>
    <scope>NUCLEOTIDE SEQUENCE</scope>
    <source>
        <strain evidence="8">ID150040</strain>
    </source>
</reference>
<keyword evidence="5 7" id="KW-1133">Transmembrane helix</keyword>
<evidence type="ECO:0000256" key="3">
    <source>
        <dbReference type="ARBA" id="ARBA00022475"/>
    </source>
</evidence>
<sequence length="136" mass="14948">MSARSSVVESRTSSDFWKFWMGQTISTLGSSFTGFALPLLIFKLTGSSLALALMLTAISLPYLLLGLIIGAWADRVDRKRLMIVTDIIRALVIASIPCVALIGLLSVWWIYAVAFLQSTLRICFDAANFAAIWRGD</sequence>